<accession>A0ABD0JUI0</accession>
<dbReference type="Proteomes" id="UP001519460">
    <property type="component" value="Unassembled WGS sequence"/>
</dbReference>
<protein>
    <submittedName>
        <fullName evidence="1">Uncharacterized protein</fullName>
    </submittedName>
</protein>
<comment type="caution">
    <text evidence="1">The sequence shown here is derived from an EMBL/GenBank/DDBJ whole genome shotgun (WGS) entry which is preliminary data.</text>
</comment>
<reference evidence="1 2" key="1">
    <citation type="journal article" date="2023" name="Sci. Data">
        <title>Genome assembly of the Korean intertidal mud-creeper Batillaria attramentaria.</title>
        <authorList>
            <person name="Patra A.K."/>
            <person name="Ho P.T."/>
            <person name="Jun S."/>
            <person name="Lee S.J."/>
            <person name="Kim Y."/>
            <person name="Won Y.J."/>
        </authorList>
    </citation>
    <scope>NUCLEOTIDE SEQUENCE [LARGE SCALE GENOMIC DNA]</scope>
    <source>
        <strain evidence="1">Wonlab-2016</strain>
    </source>
</reference>
<proteinExistence type="predicted"/>
<name>A0ABD0JUI0_9CAEN</name>
<dbReference type="AlphaFoldDB" id="A0ABD0JUI0"/>
<keyword evidence="2" id="KW-1185">Reference proteome</keyword>
<evidence type="ECO:0000313" key="1">
    <source>
        <dbReference type="EMBL" id="KAK7478290.1"/>
    </source>
</evidence>
<gene>
    <name evidence="1" type="ORF">BaRGS_00030442</name>
</gene>
<evidence type="ECO:0000313" key="2">
    <source>
        <dbReference type="Proteomes" id="UP001519460"/>
    </source>
</evidence>
<dbReference type="EMBL" id="JACVVK020000329">
    <property type="protein sequence ID" value="KAK7478290.1"/>
    <property type="molecule type" value="Genomic_DNA"/>
</dbReference>
<organism evidence="1 2">
    <name type="scientific">Batillaria attramentaria</name>
    <dbReference type="NCBI Taxonomy" id="370345"/>
    <lineage>
        <taxon>Eukaryota</taxon>
        <taxon>Metazoa</taxon>
        <taxon>Spiralia</taxon>
        <taxon>Lophotrochozoa</taxon>
        <taxon>Mollusca</taxon>
        <taxon>Gastropoda</taxon>
        <taxon>Caenogastropoda</taxon>
        <taxon>Sorbeoconcha</taxon>
        <taxon>Cerithioidea</taxon>
        <taxon>Batillariidae</taxon>
        <taxon>Batillaria</taxon>
    </lineage>
</organism>
<sequence>MSSPLPAPRPLPAPPRAPNGGCEYIAPRPGLRLPGAVCVPLTDFPLTLGWLTGFAKVAPPCERPLPRALWLLTPGRDVNVLLILVSVLRNFGGKRCSAVYCEMRKFPNATFVFAPSEKKQKNEAVRSNDRASKEDCGRLCVCVVTDNYACVRMSGNLQHIVRTQTGYTGSQSSLCSLICYPFSGLDSFRILV</sequence>